<evidence type="ECO:0000256" key="2">
    <source>
        <dbReference type="ARBA" id="ARBA00004574"/>
    </source>
</evidence>
<evidence type="ECO:0000256" key="13">
    <source>
        <dbReference type="ARBA" id="ARBA00023125"/>
    </source>
</evidence>
<dbReference type="FunFam" id="3.40.50.410:FF:000073">
    <property type="entry name" value="ATP-dependent DNA helicase II subunit 2"/>
    <property type="match status" value="1"/>
</dbReference>
<evidence type="ECO:0000256" key="10">
    <source>
        <dbReference type="ARBA" id="ARBA00022806"/>
    </source>
</evidence>
<keyword evidence="6" id="KW-0158">Chromosome</keyword>
<accession>A0AAD5YKP1</accession>
<evidence type="ECO:0000313" key="21">
    <source>
        <dbReference type="Proteomes" id="UP001212997"/>
    </source>
</evidence>
<evidence type="ECO:0000256" key="18">
    <source>
        <dbReference type="SAM" id="MobiDB-lite"/>
    </source>
</evidence>
<keyword evidence="11" id="KW-0067">ATP-binding</keyword>
<dbReference type="GO" id="GO:0003684">
    <property type="term" value="F:damaged DNA binding"/>
    <property type="evidence" value="ECO:0007669"/>
    <property type="project" value="InterPro"/>
</dbReference>
<keyword evidence="10" id="KW-0347">Helicase</keyword>
<dbReference type="Proteomes" id="UP001212997">
    <property type="component" value="Unassembled WGS sequence"/>
</dbReference>
<dbReference type="InterPro" id="IPR006164">
    <property type="entry name" value="DNA_bd_Ku70/Ku80"/>
</dbReference>
<evidence type="ECO:0000256" key="12">
    <source>
        <dbReference type="ARBA" id="ARBA00022895"/>
    </source>
</evidence>
<feature type="compositionally biased region" description="Polar residues" evidence="18">
    <location>
        <begin position="640"/>
        <end position="664"/>
    </location>
</feature>
<dbReference type="GO" id="GO:0042162">
    <property type="term" value="F:telomeric DNA binding"/>
    <property type="evidence" value="ECO:0007669"/>
    <property type="project" value="InterPro"/>
</dbReference>
<keyword evidence="9" id="KW-0378">Hydrolase</keyword>
<dbReference type="EMBL" id="JANAWD010000104">
    <property type="protein sequence ID" value="KAJ3487017.1"/>
    <property type="molecule type" value="Genomic_DNA"/>
</dbReference>
<dbReference type="InterPro" id="IPR036494">
    <property type="entry name" value="Ku_C_sf"/>
</dbReference>
<sequence length="892" mass="100765">MAERAGYTVTMFVIDVSPSMGKTKYVDLSDGTENTLETTNLEWSLHFVRLKIQEMIYNGRKTDQCGVILFGTDDTDNIVNTESGGYEHVTEFIPIGQPNAGTLAKLATLEPSTEIGDPNDALIVATEVQQRYLAKKKTWTRKMVLVTDAENPIEIEDWETIVDKMNTLSVSLTIIGIDFDDEDFGFEEEVKSKIKLENEKFFHKFVNRLISGVIGNCDYALSEISRPDISQKKSALLGMELRIGDTVNHPEASAKIQCKVSKCTALQRPKSWKKFAVRPKTDKENADEDETMDVDEEEDTKKVFAQLTMRTEYYVDTKKEEDEKPGPNDKDDKMDEDGSETEDEDNNDEAKKASWMRLEKEELIRGYKYGSDFVPCPEPFPSLPSEFTRKGIDICGFFPVKGFRRDQAMGEVQYIWADPSSPLQQAALSSLVQAMYEKGSLAIARWCGRDGADPKVGVLSPMVFDNVDCFLWVRMPFADDVRKYTFASLDKLVNKNGSVVEKHPYIPTDEQLEAMDEFVDAMDLMEAGEKDEAGDRQPWFDTRLSYNPAVHRTKQALFHGACVQDLNAYPVPEPHPDLLKYFDPPRRVVKRAKQAVEDCKQVFKVREVPKHKATRVRKDGHVIAQDEDEDLLLDKLAGPSRTQTQSKGSPSRKNGLKRTQTGAFRSQAKVAAKKISKYDSASETESEEDEDLILNANVKEEDGKDGVEKGKRKVPKAENSMDAMPPPPLPTKAKAKKQFRTPSPEPMEVETQTQTDYKRAPGRIIGETYPLDDFRKNIATGDIVSKAVEDFGWVIKEIVMKPFASRRYKEVMECLKVLRSVCLEEDEIDAWNEFFQDLKKACLGDDPGNEEFWSVLSKEGRNMSLISKPEAAKVKGKSDISEATAAEFMRKS</sequence>
<dbReference type="GO" id="GO:0006303">
    <property type="term" value="P:double-strand break repair via nonhomologous end joining"/>
    <property type="evidence" value="ECO:0007669"/>
    <property type="project" value="InterPro"/>
</dbReference>
<dbReference type="GO" id="GO:0006310">
    <property type="term" value="P:DNA recombination"/>
    <property type="evidence" value="ECO:0007669"/>
    <property type="project" value="UniProtKB-KW"/>
</dbReference>
<evidence type="ECO:0000256" key="7">
    <source>
        <dbReference type="ARBA" id="ARBA00022741"/>
    </source>
</evidence>
<feature type="compositionally biased region" description="Acidic residues" evidence="18">
    <location>
        <begin position="334"/>
        <end position="347"/>
    </location>
</feature>
<evidence type="ECO:0000256" key="6">
    <source>
        <dbReference type="ARBA" id="ARBA00022454"/>
    </source>
</evidence>
<dbReference type="GO" id="GO:0000723">
    <property type="term" value="P:telomere maintenance"/>
    <property type="evidence" value="ECO:0007669"/>
    <property type="project" value="InterPro"/>
</dbReference>
<dbReference type="Gene3D" id="3.40.50.410">
    <property type="entry name" value="von Willebrand factor, type A domain"/>
    <property type="match status" value="1"/>
</dbReference>
<keyword evidence="14" id="KW-0233">DNA recombination</keyword>
<evidence type="ECO:0000259" key="19">
    <source>
        <dbReference type="SMART" id="SM00559"/>
    </source>
</evidence>
<comment type="subcellular location">
    <subcellularLocation>
        <location evidence="2">Chromosome</location>
        <location evidence="2">Telomere</location>
    </subcellularLocation>
    <subcellularLocation>
        <location evidence="1">Nucleus</location>
    </subcellularLocation>
</comment>
<dbReference type="AlphaFoldDB" id="A0AAD5YKP1"/>
<keyword evidence="8" id="KW-0227">DNA damage</keyword>
<feature type="region of interest" description="Disordered" evidence="18">
    <location>
        <begin position="314"/>
        <end position="354"/>
    </location>
</feature>
<dbReference type="GO" id="GO:0003678">
    <property type="term" value="F:DNA helicase activity"/>
    <property type="evidence" value="ECO:0007669"/>
    <property type="project" value="UniProtKB-EC"/>
</dbReference>
<dbReference type="InterPro" id="IPR014893">
    <property type="entry name" value="Ku_PK_bind"/>
</dbReference>
<dbReference type="Gene3D" id="2.40.290.10">
    <property type="match status" value="1"/>
</dbReference>
<comment type="caution">
    <text evidence="20">The sequence shown here is derived from an EMBL/GenBank/DDBJ whole genome shotgun (WGS) entry which is preliminary data.</text>
</comment>
<dbReference type="SUPFAM" id="SSF100939">
    <property type="entry name" value="SPOC domain-like"/>
    <property type="match status" value="1"/>
</dbReference>
<keyword evidence="12" id="KW-0779">Telomere</keyword>
<dbReference type="GO" id="GO:0003690">
    <property type="term" value="F:double-stranded DNA binding"/>
    <property type="evidence" value="ECO:0007669"/>
    <property type="project" value="TreeGrafter"/>
</dbReference>
<dbReference type="Pfam" id="PF08785">
    <property type="entry name" value="Ku_PK_bind"/>
    <property type="match status" value="1"/>
</dbReference>
<evidence type="ECO:0000256" key="15">
    <source>
        <dbReference type="ARBA" id="ARBA00023204"/>
    </source>
</evidence>
<keyword evidence="13" id="KW-0238">DNA-binding</keyword>
<feature type="compositionally biased region" description="Basic and acidic residues" evidence="18">
    <location>
        <begin position="314"/>
        <end position="333"/>
    </location>
</feature>
<dbReference type="SUPFAM" id="SSF53300">
    <property type="entry name" value="vWA-like"/>
    <property type="match status" value="1"/>
</dbReference>
<dbReference type="PANTHER" id="PTHR12604:SF4">
    <property type="entry name" value="X-RAY REPAIR CROSS-COMPLEMENTING PROTEIN 5"/>
    <property type="match status" value="1"/>
</dbReference>
<evidence type="ECO:0000256" key="14">
    <source>
        <dbReference type="ARBA" id="ARBA00023172"/>
    </source>
</evidence>
<dbReference type="InterPro" id="IPR005161">
    <property type="entry name" value="Ku_N"/>
</dbReference>
<evidence type="ECO:0000313" key="20">
    <source>
        <dbReference type="EMBL" id="KAJ3487017.1"/>
    </source>
</evidence>
<dbReference type="GO" id="GO:0005524">
    <property type="term" value="F:ATP binding"/>
    <property type="evidence" value="ECO:0007669"/>
    <property type="project" value="UniProtKB-KW"/>
</dbReference>
<dbReference type="Pfam" id="PF02735">
    <property type="entry name" value="Ku"/>
    <property type="match status" value="1"/>
</dbReference>
<protein>
    <recommendedName>
        <fullName evidence="5">ATP-dependent DNA helicase II subunit 2</fullName>
        <ecNumber evidence="4">3.6.4.12</ecNumber>
    </recommendedName>
    <alternativeName>
        <fullName evidence="17">ATP-dependent DNA helicase II subunit Ku80</fullName>
    </alternativeName>
</protein>
<keyword evidence="15" id="KW-0234">DNA repair</keyword>
<dbReference type="FunFam" id="1.10.1600.10:FF:000002">
    <property type="entry name" value="X-ray repair cross-complementing protein 5"/>
    <property type="match status" value="1"/>
</dbReference>
<evidence type="ECO:0000256" key="4">
    <source>
        <dbReference type="ARBA" id="ARBA00012551"/>
    </source>
</evidence>
<dbReference type="GO" id="GO:0016787">
    <property type="term" value="F:hydrolase activity"/>
    <property type="evidence" value="ECO:0007669"/>
    <property type="project" value="UniProtKB-KW"/>
</dbReference>
<evidence type="ECO:0000256" key="11">
    <source>
        <dbReference type="ARBA" id="ARBA00022840"/>
    </source>
</evidence>
<dbReference type="SUPFAM" id="SSF101420">
    <property type="entry name" value="C-terminal domain of Ku80"/>
    <property type="match status" value="1"/>
</dbReference>
<dbReference type="GO" id="GO:0043564">
    <property type="term" value="C:Ku70:Ku80 complex"/>
    <property type="evidence" value="ECO:0007669"/>
    <property type="project" value="InterPro"/>
</dbReference>
<name>A0AAD5YKP1_9APHY</name>
<keyword evidence="21" id="KW-1185">Reference proteome</keyword>
<feature type="compositionally biased region" description="Acidic residues" evidence="18">
    <location>
        <begin position="682"/>
        <end position="692"/>
    </location>
</feature>
<dbReference type="InterPro" id="IPR024193">
    <property type="entry name" value="Ku80"/>
</dbReference>
<keyword evidence="7" id="KW-0547">Nucleotide-binding</keyword>
<evidence type="ECO:0000256" key="3">
    <source>
        <dbReference type="ARBA" id="ARBA00007726"/>
    </source>
</evidence>
<dbReference type="PANTHER" id="PTHR12604">
    <property type="entry name" value="KU AUTOANTIGEN DNA HELICASE"/>
    <property type="match status" value="1"/>
</dbReference>
<dbReference type="InterPro" id="IPR036465">
    <property type="entry name" value="vWFA_dom_sf"/>
</dbReference>
<dbReference type="EC" id="3.6.4.12" evidence="4"/>
<evidence type="ECO:0000256" key="17">
    <source>
        <dbReference type="ARBA" id="ARBA00031847"/>
    </source>
</evidence>
<evidence type="ECO:0000256" key="1">
    <source>
        <dbReference type="ARBA" id="ARBA00004123"/>
    </source>
</evidence>
<evidence type="ECO:0000256" key="16">
    <source>
        <dbReference type="ARBA" id="ARBA00023242"/>
    </source>
</evidence>
<dbReference type="GO" id="GO:0000781">
    <property type="term" value="C:chromosome, telomeric region"/>
    <property type="evidence" value="ECO:0007669"/>
    <property type="project" value="UniProtKB-SubCell"/>
</dbReference>
<reference evidence="20" key="1">
    <citation type="submission" date="2022-07" db="EMBL/GenBank/DDBJ databases">
        <title>Genome Sequence of Physisporinus lineatus.</title>
        <authorList>
            <person name="Buettner E."/>
        </authorList>
    </citation>
    <scope>NUCLEOTIDE SEQUENCE</scope>
    <source>
        <strain evidence="20">VT162</strain>
    </source>
</reference>
<proteinExistence type="inferred from homology"/>
<dbReference type="SMART" id="SM00559">
    <property type="entry name" value="Ku78"/>
    <property type="match status" value="1"/>
</dbReference>
<dbReference type="Pfam" id="PF03731">
    <property type="entry name" value="Ku_N"/>
    <property type="match status" value="1"/>
</dbReference>
<keyword evidence="16" id="KW-0539">Nucleus</keyword>
<feature type="compositionally biased region" description="Acidic residues" evidence="18">
    <location>
        <begin position="285"/>
        <end position="298"/>
    </location>
</feature>
<feature type="region of interest" description="Disordered" evidence="18">
    <location>
        <begin position="276"/>
        <end position="301"/>
    </location>
</feature>
<dbReference type="Gene3D" id="1.10.1600.10">
    <property type="match status" value="1"/>
</dbReference>
<gene>
    <name evidence="20" type="ORF">NLI96_g3815</name>
</gene>
<feature type="domain" description="Ku" evidence="19">
    <location>
        <begin position="358"/>
        <end position="492"/>
    </location>
</feature>
<evidence type="ECO:0000256" key="9">
    <source>
        <dbReference type="ARBA" id="ARBA00022801"/>
    </source>
</evidence>
<organism evidence="20 21">
    <name type="scientific">Meripilus lineatus</name>
    <dbReference type="NCBI Taxonomy" id="2056292"/>
    <lineage>
        <taxon>Eukaryota</taxon>
        <taxon>Fungi</taxon>
        <taxon>Dikarya</taxon>
        <taxon>Basidiomycota</taxon>
        <taxon>Agaricomycotina</taxon>
        <taxon>Agaricomycetes</taxon>
        <taxon>Polyporales</taxon>
        <taxon>Meripilaceae</taxon>
        <taxon>Meripilus</taxon>
    </lineage>
</organism>
<dbReference type="CDD" id="cd00873">
    <property type="entry name" value="KU80"/>
    <property type="match status" value="1"/>
</dbReference>
<evidence type="ECO:0000256" key="8">
    <source>
        <dbReference type="ARBA" id="ARBA00022763"/>
    </source>
</evidence>
<evidence type="ECO:0000256" key="5">
    <source>
        <dbReference type="ARBA" id="ARBA00021792"/>
    </source>
</evidence>
<dbReference type="InterPro" id="IPR016194">
    <property type="entry name" value="SPOC-like_C_dom_sf"/>
</dbReference>
<dbReference type="Gene3D" id="1.25.40.240">
    <property type="entry name" value="Ku, C-terminal domain"/>
    <property type="match status" value="1"/>
</dbReference>
<comment type="similarity">
    <text evidence="3">Belongs to the ku80 family.</text>
</comment>
<feature type="compositionally biased region" description="Basic and acidic residues" evidence="18">
    <location>
        <begin position="698"/>
        <end position="709"/>
    </location>
</feature>
<feature type="region of interest" description="Disordered" evidence="18">
    <location>
        <begin position="636"/>
        <end position="755"/>
    </location>
</feature>